<protein>
    <submittedName>
        <fullName evidence="4">Glycosyl hydrolase catalytic core-domain-containing protein</fullName>
    </submittedName>
</protein>
<feature type="region of interest" description="Disordered" evidence="1">
    <location>
        <begin position="92"/>
        <end position="126"/>
    </location>
</feature>
<feature type="compositionally biased region" description="Low complexity" evidence="1">
    <location>
        <begin position="92"/>
        <end position="120"/>
    </location>
</feature>
<feature type="domain" description="Asl1-like glycosyl hydrolase catalytic" evidence="3">
    <location>
        <begin position="125"/>
        <end position="362"/>
    </location>
</feature>
<dbReference type="PANTHER" id="PTHR34154:SF3">
    <property type="entry name" value="ALKALI-SENSITIVE LINKAGE PROTEIN 1"/>
    <property type="match status" value="1"/>
</dbReference>
<name>A0A1Y2F0Y4_PROLT</name>
<dbReference type="GO" id="GO:0016787">
    <property type="term" value="F:hydrolase activity"/>
    <property type="evidence" value="ECO:0007669"/>
    <property type="project" value="UniProtKB-KW"/>
</dbReference>
<dbReference type="SUPFAM" id="SSF51445">
    <property type="entry name" value="(Trans)glycosidases"/>
    <property type="match status" value="1"/>
</dbReference>
<evidence type="ECO:0000259" key="3">
    <source>
        <dbReference type="Pfam" id="PF11790"/>
    </source>
</evidence>
<keyword evidence="5" id="KW-1185">Reference proteome</keyword>
<dbReference type="Pfam" id="PF11790">
    <property type="entry name" value="Glyco_hydro_cc"/>
    <property type="match status" value="1"/>
</dbReference>
<keyword evidence="2" id="KW-0732">Signal</keyword>
<dbReference type="Gene3D" id="3.20.20.80">
    <property type="entry name" value="Glycosidases"/>
    <property type="match status" value="1"/>
</dbReference>
<evidence type="ECO:0000256" key="2">
    <source>
        <dbReference type="SAM" id="SignalP"/>
    </source>
</evidence>
<dbReference type="OrthoDB" id="43654at2759"/>
<dbReference type="GO" id="GO:0071966">
    <property type="term" value="P:fungal-type cell wall polysaccharide metabolic process"/>
    <property type="evidence" value="ECO:0007669"/>
    <property type="project" value="TreeGrafter"/>
</dbReference>
<dbReference type="InterPro" id="IPR053183">
    <property type="entry name" value="ASL1"/>
</dbReference>
<evidence type="ECO:0000256" key="1">
    <source>
        <dbReference type="SAM" id="MobiDB-lite"/>
    </source>
</evidence>
<keyword evidence="4" id="KW-0378">Hydrolase</keyword>
<dbReference type="GeneID" id="63788151"/>
<organism evidence="4 5">
    <name type="scientific">Protomyces lactucae-debilis</name>
    <dbReference type="NCBI Taxonomy" id="2754530"/>
    <lineage>
        <taxon>Eukaryota</taxon>
        <taxon>Fungi</taxon>
        <taxon>Dikarya</taxon>
        <taxon>Ascomycota</taxon>
        <taxon>Taphrinomycotina</taxon>
        <taxon>Taphrinomycetes</taxon>
        <taxon>Taphrinales</taxon>
        <taxon>Protomycetaceae</taxon>
        <taxon>Protomyces</taxon>
    </lineage>
</organism>
<dbReference type="PANTHER" id="PTHR34154">
    <property type="entry name" value="ALKALI-SENSITIVE LINKAGE PROTEIN 1"/>
    <property type="match status" value="1"/>
</dbReference>
<evidence type="ECO:0000313" key="4">
    <source>
        <dbReference type="EMBL" id="ORY77367.1"/>
    </source>
</evidence>
<accession>A0A1Y2F0Y4</accession>
<gene>
    <name evidence="4" type="ORF">BCR37DRAFT_394984</name>
</gene>
<dbReference type="Proteomes" id="UP000193685">
    <property type="component" value="Unassembled WGS sequence"/>
</dbReference>
<evidence type="ECO:0000313" key="5">
    <source>
        <dbReference type="Proteomes" id="UP000193685"/>
    </source>
</evidence>
<dbReference type="RefSeq" id="XP_040722988.1">
    <property type="nucleotide sequence ID" value="XM_040871552.1"/>
</dbReference>
<dbReference type="GO" id="GO:0009277">
    <property type="term" value="C:fungal-type cell wall"/>
    <property type="evidence" value="ECO:0007669"/>
    <property type="project" value="TreeGrafter"/>
</dbReference>
<feature type="chain" id="PRO_5013322395" evidence="2">
    <location>
        <begin position="19"/>
        <end position="365"/>
    </location>
</feature>
<proteinExistence type="predicted"/>
<reference evidence="4 5" key="1">
    <citation type="submission" date="2016-07" db="EMBL/GenBank/DDBJ databases">
        <title>Pervasive Adenine N6-methylation of Active Genes in Fungi.</title>
        <authorList>
            <consortium name="DOE Joint Genome Institute"/>
            <person name="Mondo S.J."/>
            <person name="Dannebaum R.O."/>
            <person name="Kuo R.C."/>
            <person name="Labutti K."/>
            <person name="Haridas S."/>
            <person name="Kuo A."/>
            <person name="Salamov A."/>
            <person name="Ahrendt S.R."/>
            <person name="Lipzen A."/>
            <person name="Sullivan W."/>
            <person name="Andreopoulos W.B."/>
            <person name="Clum A."/>
            <person name="Lindquist E."/>
            <person name="Daum C."/>
            <person name="Ramamoorthy G.K."/>
            <person name="Gryganskyi A."/>
            <person name="Culley D."/>
            <person name="Magnuson J.K."/>
            <person name="James T.Y."/>
            <person name="O'Malley M.A."/>
            <person name="Stajich J.E."/>
            <person name="Spatafora J.W."/>
            <person name="Visel A."/>
            <person name="Grigoriev I.V."/>
        </authorList>
    </citation>
    <scope>NUCLEOTIDE SEQUENCE [LARGE SCALE GENOMIC DNA]</scope>
    <source>
        <strain evidence="4 5">12-1054</strain>
    </source>
</reference>
<dbReference type="EMBL" id="MCFI01000020">
    <property type="protein sequence ID" value="ORY77367.1"/>
    <property type="molecule type" value="Genomic_DNA"/>
</dbReference>
<comment type="caution">
    <text evidence="4">The sequence shown here is derived from an EMBL/GenBank/DDBJ whole genome shotgun (WGS) entry which is preliminary data.</text>
</comment>
<dbReference type="OMA" id="SYFMVAQ"/>
<feature type="signal peptide" evidence="2">
    <location>
        <begin position="1"/>
        <end position="18"/>
    </location>
</feature>
<dbReference type="AlphaFoldDB" id="A0A1Y2F0Y4"/>
<dbReference type="InterPro" id="IPR017853">
    <property type="entry name" value="GH"/>
</dbReference>
<sequence length="365" mass="38970">MQWTLLLSALSAISTINARPGHQHHAREALPEDEIVYMTHFVTQYITETAAGGLLPGTYLSMANQPKATPLAGLLTAVNNIAQAIVPTTPAKPITTPAKTPSTLRTATSAPAASAAPVSSGGKKGIAWPSENKQNMASLFGKADGIHWYFNWNSRSSPGMTAEFLPQQWSLDNMANVNNIAKGSTLLGFNEPDAASQATMSAAQAAAAYQNTLVPLRKSGAIGLLTTPAITNGGSGLPWLQEFMTLASNGGFADSIDVIQIHWYGPNMDLLKTQLQAVHAAFPTRKVWLTEFAATNWNAAGNPSAADVKTFMGQAVPYLESLDWLEKYAWFGALQITDNSLGRQNMLVTSDGNSLSDLGKYYLSL</sequence>
<dbReference type="InterPro" id="IPR024655">
    <property type="entry name" value="Asl1_glyco_hydro_catalytic"/>
</dbReference>